<keyword evidence="1" id="KW-0812">Transmembrane</keyword>
<dbReference type="Pfam" id="PF02254">
    <property type="entry name" value="TrkA_N"/>
    <property type="match status" value="2"/>
</dbReference>
<dbReference type="InterPro" id="IPR003148">
    <property type="entry name" value="RCK_N"/>
</dbReference>
<dbReference type="InterPro" id="IPR036291">
    <property type="entry name" value="NAD(P)-bd_dom_sf"/>
</dbReference>
<evidence type="ECO:0000313" key="5">
    <source>
        <dbReference type="Proteomes" id="UP000008674"/>
    </source>
</evidence>
<dbReference type="HOGENOM" id="CLU_035216_0_0_10"/>
<evidence type="ECO:0000259" key="2">
    <source>
        <dbReference type="PROSITE" id="PS51201"/>
    </source>
</evidence>
<sequence length="667" mass="71813">MPLPALVAVIAHQGRAAILTGDSSTRRGITGLGLRGVGHRSERKSCKRGHPACICAPGASFRLAQMATRADGRCTTTLCLGAPRHRLRPTVPQSPWALFRFGRGLCPLPPSSRRLLGAMTSLTRRTAYYLLVLAAATVGLTGAYSLGMSVWEGRPRPWYQALEVVVQTFTTTGYGEDAPWSSPQMNMLVVVIQLAGIGFILSAVDVFVVPWLREALRPTAPKGLPDRSGHVIVCGYTPRVEVFIDEMIERGEEYVLIEPNVEQAASLYERDYEVMEGDPTSTAVLERASVGAAKALVADVADDENASIVLAAREASPERRIITLAEDASATRYHRAAGADVALSPRQLLGRSLAAQVPVAAAANVEEQATAGTEIDFAELIVTRHGPSHDHSLRALRLSERFGVRVIGAWLDGTFETSVDADTPLEAGTRLFLAGTPDQLDALRSEMAPYVRAFTPQSIILAGHGDSGQAARDSLRAVHADVTVLDLEDGAEVDVAGDVRDPDALRACGIEDASALIIAVDDDSVATFATLIARDLNPELQILVRAHDETAVQNLYRAGADFVQALPTVCGRMLAATAFEDEDHRSRDRHINVVRLPASPLAGEPLREVDPDAQTNYTVLAVYREGDFLTDPDDALVAFEADDEVLVAGTEDGIRQFRARLEDRQSA</sequence>
<evidence type="ECO:0000259" key="3">
    <source>
        <dbReference type="PROSITE" id="PS51202"/>
    </source>
</evidence>
<evidence type="ECO:0000256" key="1">
    <source>
        <dbReference type="SAM" id="Phobius"/>
    </source>
</evidence>
<dbReference type="Gene3D" id="3.40.50.720">
    <property type="entry name" value="NAD(P)-binding Rossmann-like Domain"/>
    <property type="match status" value="2"/>
</dbReference>
<dbReference type="PATRIC" id="fig|309807.25.peg.1301"/>
<accession>Q2S352</accession>
<keyword evidence="1" id="KW-1133">Transmembrane helix</keyword>
<dbReference type="SUPFAM" id="SSF116726">
    <property type="entry name" value="TrkA C-terminal domain-like"/>
    <property type="match status" value="2"/>
</dbReference>
<dbReference type="AlphaFoldDB" id="Q2S352"/>
<dbReference type="KEGG" id="sru:SRU_1255"/>
<dbReference type="GO" id="GO:0006813">
    <property type="term" value="P:potassium ion transport"/>
    <property type="evidence" value="ECO:0007669"/>
    <property type="project" value="InterPro"/>
</dbReference>
<dbReference type="InterPro" id="IPR050721">
    <property type="entry name" value="Trk_Ktr_HKT_K-transport"/>
</dbReference>
<organism evidence="4 5">
    <name type="scientific">Salinibacter ruber (strain DSM 13855 / M31)</name>
    <dbReference type="NCBI Taxonomy" id="309807"/>
    <lineage>
        <taxon>Bacteria</taxon>
        <taxon>Pseudomonadati</taxon>
        <taxon>Rhodothermota</taxon>
        <taxon>Rhodothermia</taxon>
        <taxon>Rhodothermales</taxon>
        <taxon>Salinibacteraceae</taxon>
        <taxon>Salinibacter</taxon>
    </lineage>
</organism>
<keyword evidence="5" id="KW-1185">Reference proteome</keyword>
<dbReference type="PANTHER" id="PTHR43833:SF9">
    <property type="entry name" value="POTASSIUM CHANNEL PROTEIN YUGO-RELATED"/>
    <property type="match status" value="1"/>
</dbReference>
<dbReference type="EnsemblBacteria" id="ABC45326">
    <property type="protein sequence ID" value="ABC45326"/>
    <property type="gene ID" value="SRU_1255"/>
</dbReference>
<feature type="domain" description="RCK C-terminal" evidence="3">
    <location>
        <begin position="577"/>
        <end position="663"/>
    </location>
</feature>
<dbReference type="OrthoDB" id="9781411at2"/>
<feature type="transmembrane region" description="Helical" evidence="1">
    <location>
        <begin position="188"/>
        <end position="212"/>
    </location>
</feature>
<dbReference type="Gene3D" id="1.10.287.70">
    <property type="match status" value="1"/>
</dbReference>
<keyword evidence="1" id="KW-0472">Membrane</keyword>
<dbReference type="PROSITE" id="PS51201">
    <property type="entry name" value="RCK_N"/>
    <property type="match status" value="1"/>
</dbReference>
<feature type="transmembrane region" description="Helical" evidence="1">
    <location>
        <begin position="127"/>
        <end position="146"/>
    </location>
</feature>
<feature type="domain" description="RCK N-terminal" evidence="2">
    <location>
        <begin position="228"/>
        <end position="343"/>
    </location>
</feature>
<dbReference type="SUPFAM" id="SSF81324">
    <property type="entry name" value="Voltage-gated potassium channels"/>
    <property type="match status" value="1"/>
</dbReference>
<dbReference type="EMBL" id="CP000159">
    <property type="protein sequence ID" value="ABC45326.1"/>
    <property type="molecule type" value="Genomic_DNA"/>
</dbReference>
<dbReference type="Gene3D" id="3.30.70.1450">
    <property type="entry name" value="Regulator of K+ conductance, C-terminal domain"/>
    <property type="match status" value="2"/>
</dbReference>
<dbReference type="Proteomes" id="UP000008674">
    <property type="component" value="Chromosome"/>
</dbReference>
<dbReference type="InterPro" id="IPR006037">
    <property type="entry name" value="RCK_C"/>
</dbReference>
<dbReference type="InterPro" id="IPR036721">
    <property type="entry name" value="RCK_C_sf"/>
</dbReference>
<dbReference type="eggNOG" id="COG1226">
    <property type="taxonomic scope" value="Bacteria"/>
</dbReference>
<dbReference type="PANTHER" id="PTHR43833">
    <property type="entry name" value="POTASSIUM CHANNEL PROTEIN 2-RELATED-RELATED"/>
    <property type="match status" value="1"/>
</dbReference>
<evidence type="ECO:0000313" key="4">
    <source>
        <dbReference type="EMBL" id="ABC45326.1"/>
    </source>
</evidence>
<reference evidence="4 5" key="1">
    <citation type="journal article" date="2005" name="Proc. Natl. Acad. Sci. U.S.A.">
        <title>The genome of Salinibacter ruber: convergence and gene exchange among hyperhalophilic bacteria and archaea.</title>
        <authorList>
            <person name="Mongodin E.F."/>
            <person name="Nelson K.E."/>
            <person name="Daugherty S."/>
            <person name="Deboy R.T."/>
            <person name="Wister J."/>
            <person name="Khouri H."/>
            <person name="Weidman J."/>
            <person name="Walsh D.A."/>
            <person name="Papke R.T."/>
            <person name="Sanchez Perez G."/>
            <person name="Sharma A.K."/>
            <person name="Nesbo C.L."/>
            <person name="MacLeod D."/>
            <person name="Bapteste E."/>
            <person name="Doolittle W.F."/>
            <person name="Charlebois R.L."/>
            <person name="Legault B."/>
            <person name="Rodriguez-Valera F."/>
        </authorList>
    </citation>
    <scope>NUCLEOTIDE SEQUENCE [LARGE SCALE GENOMIC DNA]</scope>
    <source>
        <strain evidence="5">DSM 13855 / CECT 5946 / M31</strain>
    </source>
</reference>
<dbReference type="SUPFAM" id="SSF51735">
    <property type="entry name" value="NAD(P)-binding Rossmann-fold domains"/>
    <property type="match status" value="2"/>
</dbReference>
<proteinExistence type="predicted"/>
<protein>
    <submittedName>
        <fullName evidence="4">Trk active potasium channel</fullName>
    </submittedName>
</protein>
<dbReference type="Pfam" id="PF02080">
    <property type="entry name" value="TrkA_C"/>
    <property type="match status" value="2"/>
</dbReference>
<feature type="domain" description="RCK C-terminal" evidence="3">
    <location>
        <begin position="363"/>
        <end position="449"/>
    </location>
</feature>
<dbReference type="STRING" id="309807.SRU_1255"/>
<dbReference type="GO" id="GO:0008324">
    <property type="term" value="F:monoatomic cation transmembrane transporter activity"/>
    <property type="evidence" value="ECO:0007669"/>
    <property type="project" value="InterPro"/>
</dbReference>
<gene>
    <name evidence="4" type="ordered locus">SRU_1255</name>
</gene>
<name>Q2S352_SALRD</name>
<dbReference type="PROSITE" id="PS51202">
    <property type="entry name" value="RCK_C"/>
    <property type="match status" value="2"/>
</dbReference>